<dbReference type="AlphaFoldDB" id="A0A1F5R7P3"/>
<reference evidence="1 2" key="1">
    <citation type="journal article" date="2016" name="Nat. Commun.">
        <title>Thousands of microbial genomes shed light on interconnected biogeochemical processes in an aquifer system.</title>
        <authorList>
            <person name="Anantharaman K."/>
            <person name="Brown C.T."/>
            <person name="Hug L.A."/>
            <person name="Sharon I."/>
            <person name="Castelle C.J."/>
            <person name="Probst A.J."/>
            <person name="Thomas B.C."/>
            <person name="Singh A."/>
            <person name="Wilkins M.J."/>
            <person name="Karaoz U."/>
            <person name="Brodie E.L."/>
            <person name="Williams K.H."/>
            <person name="Hubbard S.S."/>
            <person name="Banfield J.F."/>
        </authorList>
    </citation>
    <scope>NUCLEOTIDE SEQUENCE [LARGE SCALE GENOMIC DNA]</scope>
</reference>
<evidence type="ECO:0000313" key="1">
    <source>
        <dbReference type="EMBL" id="OGF10478.1"/>
    </source>
</evidence>
<sequence length="70" mass="8030">MKYAGLTDDPIKRKQAHGNPVDWRVEKMFTSEEEARKWEKGIRVLGYQAGTGGSGWRYGYTYTITEGTKQ</sequence>
<dbReference type="Proteomes" id="UP000177230">
    <property type="component" value="Unassembled WGS sequence"/>
</dbReference>
<proteinExistence type="predicted"/>
<dbReference type="EMBL" id="MFFM01000038">
    <property type="protein sequence ID" value="OGF10478.1"/>
    <property type="molecule type" value="Genomic_DNA"/>
</dbReference>
<comment type="caution">
    <text evidence="1">The sequence shown here is derived from an EMBL/GenBank/DDBJ whole genome shotgun (WGS) entry which is preliminary data.</text>
</comment>
<name>A0A1F5R7P3_9BACT</name>
<evidence type="ECO:0000313" key="2">
    <source>
        <dbReference type="Proteomes" id="UP000177230"/>
    </source>
</evidence>
<organism evidence="1 2">
    <name type="scientific">Candidatus Edwardsbacteria bacterium GWF2_54_11</name>
    <dbReference type="NCBI Taxonomy" id="1817851"/>
    <lineage>
        <taxon>Bacteria</taxon>
        <taxon>Candidatus Edwardsiibacteriota</taxon>
    </lineage>
</organism>
<protein>
    <submittedName>
        <fullName evidence="1">Uncharacterized protein</fullName>
    </submittedName>
</protein>
<gene>
    <name evidence="1" type="ORF">A2024_09010</name>
</gene>
<accession>A0A1F5R7P3</accession>